<dbReference type="RefSeq" id="WP_046669631.1">
    <property type="nucleotide sequence ID" value="NZ_CCRH01000033.1"/>
</dbReference>
<gene>
    <name evidence="1" type="ORF">NGAL_HAMBI1145_59220</name>
</gene>
<name>A0A0T7G2N5_NEOGA</name>
<dbReference type="EMBL" id="CCRH01000033">
    <property type="protein sequence ID" value="CDZ41490.1"/>
    <property type="molecule type" value="Genomic_DNA"/>
</dbReference>
<reference evidence="1 2" key="1">
    <citation type="submission" date="2014-08" db="EMBL/GenBank/DDBJ databases">
        <authorList>
            <person name="Chen Y.-H."/>
        </authorList>
    </citation>
    <scope>NUCLEOTIDE SEQUENCE [LARGE SCALE GENOMIC DNA]</scope>
</reference>
<dbReference type="Proteomes" id="UP000046176">
    <property type="component" value="Unassembled WGS sequence"/>
</dbReference>
<proteinExistence type="predicted"/>
<dbReference type="AlphaFoldDB" id="A0A0T7G2N5"/>
<organism evidence="1 2">
    <name type="scientific">Neorhizobium galegae bv. officinalis</name>
    <dbReference type="NCBI Taxonomy" id="323656"/>
    <lineage>
        <taxon>Bacteria</taxon>
        <taxon>Pseudomonadati</taxon>
        <taxon>Pseudomonadota</taxon>
        <taxon>Alphaproteobacteria</taxon>
        <taxon>Hyphomicrobiales</taxon>
        <taxon>Rhizobiaceae</taxon>
        <taxon>Rhizobium/Agrobacterium group</taxon>
        <taxon>Neorhizobium</taxon>
    </lineage>
</organism>
<evidence type="ECO:0008006" key="3">
    <source>
        <dbReference type="Google" id="ProtNLM"/>
    </source>
</evidence>
<sequence>MVLQSLIAEITGQVPPQAEKLVEQITTGRLLVVIFEDTAGALRVWQNELLKINGDAIREMNMWVACVPADGQPALLNGRPTDLPVAELRQAFSEGMSGAFQVVLLNFDGEVILRANGPVTIEQLADAVGRTGSASDTHPR</sequence>
<evidence type="ECO:0000313" key="1">
    <source>
        <dbReference type="EMBL" id="CDZ41490.1"/>
    </source>
</evidence>
<protein>
    <recommendedName>
        <fullName evidence="3">DUF4174 domain-containing protein</fullName>
    </recommendedName>
</protein>
<accession>A0A0T7G2N5</accession>
<evidence type="ECO:0000313" key="2">
    <source>
        <dbReference type="Proteomes" id="UP000046176"/>
    </source>
</evidence>